<feature type="signal peptide" evidence="1">
    <location>
        <begin position="1"/>
        <end position="27"/>
    </location>
</feature>
<dbReference type="PROSITE" id="PS50053">
    <property type="entry name" value="UBIQUITIN_2"/>
    <property type="match status" value="1"/>
</dbReference>
<feature type="domain" description="Ubiquitin-like" evidence="2">
    <location>
        <begin position="127"/>
        <end position="203"/>
    </location>
</feature>
<accession>A0A7S1JUU4</accession>
<dbReference type="EMBL" id="HBGB01016105">
    <property type="protein sequence ID" value="CAD9054269.1"/>
    <property type="molecule type" value="Transcribed_RNA"/>
</dbReference>
<reference evidence="3" key="1">
    <citation type="submission" date="2021-01" db="EMBL/GenBank/DDBJ databases">
        <authorList>
            <person name="Corre E."/>
            <person name="Pelletier E."/>
            <person name="Niang G."/>
            <person name="Scheremetjew M."/>
            <person name="Finn R."/>
            <person name="Kale V."/>
            <person name="Holt S."/>
            <person name="Cochrane G."/>
            <person name="Meng A."/>
            <person name="Brown T."/>
            <person name="Cohen L."/>
        </authorList>
    </citation>
    <scope>NUCLEOTIDE SEQUENCE</scope>
    <source>
        <strain evidence="3">CCMP3346</strain>
    </source>
</reference>
<evidence type="ECO:0000259" key="2">
    <source>
        <dbReference type="PROSITE" id="PS50053"/>
    </source>
</evidence>
<dbReference type="PANTHER" id="PTHR10666">
    <property type="entry name" value="UBIQUITIN"/>
    <property type="match status" value="1"/>
</dbReference>
<keyword evidence="1" id="KW-0732">Signal</keyword>
<dbReference type="InterPro" id="IPR050158">
    <property type="entry name" value="Ubiquitin_ubiquitin-like"/>
</dbReference>
<dbReference type="InterPro" id="IPR000626">
    <property type="entry name" value="Ubiquitin-like_dom"/>
</dbReference>
<organism evidence="3">
    <name type="scientific">Vitrella brassicaformis</name>
    <dbReference type="NCBI Taxonomy" id="1169539"/>
    <lineage>
        <taxon>Eukaryota</taxon>
        <taxon>Sar</taxon>
        <taxon>Alveolata</taxon>
        <taxon>Colpodellida</taxon>
        <taxon>Vitrellaceae</taxon>
        <taxon>Vitrella</taxon>
    </lineage>
</organism>
<dbReference type="AlphaFoldDB" id="A0A7S1JUU4"/>
<dbReference type="FunFam" id="3.10.20.90:FF:000160">
    <property type="entry name" value="Polyubiquitin-C"/>
    <property type="match status" value="1"/>
</dbReference>
<proteinExistence type="predicted"/>
<name>A0A7S1JUU4_9ALVE</name>
<dbReference type="Gene3D" id="3.10.20.90">
    <property type="entry name" value="Phosphatidylinositol 3-kinase Catalytic Subunit, Chain A, domain 1"/>
    <property type="match status" value="1"/>
</dbReference>
<evidence type="ECO:0000256" key="1">
    <source>
        <dbReference type="SAM" id="SignalP"/>
    </source>
</evidence>
<dbReference type="SMART" id="SM00213">
    <property type="entry name" value="UBQ"/>
    <property type="match status" value="1"/>
</dbReference>
<sequence length="204" mass="22149">MHQHTPVSFVPTWIFAFLLALAWSADGISRTARQQPMTASLPGHDHRPCSSRVEVRTVTGGRSLCVEGLAPDATVTDLKARVEVLTGVPVGDVLTVDQQRGRAVVDSEALVDGSGVYYVSPRIRGGLSLQVKTLSGKTITVDEIDPDMTIASVKAKIQQKEGIPPDQQRLIFGGKQLEDQKTVSDYDIQEDAVLHLVLRLRGGR</sequence>
<dbReference type="InterPro" id="IPR029071">
    <property type="entry name" value="Ubiquitin-like_domsf"/>
</dbReference>
<dbReference type="PRINTS" id="PR00348">
    <property type="entry name" value="UBIQUITIN"/>
</dbReference>
<evidence type="ECO:0000313" key="3">
    <source>
        <dbReference type="EMBL" id="CAD9054269.1"/>
    </source>
</evidence>
<dbReference type="InterPro" id="IPR019956">
    <property type="entry name" value="Ubiquitin_dom"/>
</dbReference>
<dbReference type="Pfam" id="PF00240">
    <property type="entry name" value="ubiquitin"/>
    <property type="match status" value="1"/>
</dbReference>
<feature type="chain" id="PRO_5031443298" description="Ubiquitin-like domain-containing protein" evidence="1">
    <location>
        <begin position="28"/>
        <end position="204"/>
    </location>
</feature>
<protein>
    <recommendedName>
        <fullName evidence="2">Ubiquitin-like domain-containing protein</fullName>
    </recommendedName>
</protein>
<gene>
    <name evidence="3" type="ORF">VBRA1451_LOCUS9334</name>
</gene>
<dbReference type="SUPFAM" id="SSF54236">
    <property type="entry name" value="Ubiquitin-like"/>
    <property type="match status" value="1"/>
</dbReference>